<evidence type="ECO:0008006" key="3">
    <source>
        <dbReference type="Google" id="ProtNLM"/>
    </source>
</evidence>
<dbReference type="Proteomes" id="UP000244174">
    <property type="component" value="Unassembled WGS sequence"/>
</dbReference>
<evidence type="ECO:0000313" key="1">
    <source>
        <dbReference type="EMBL" id="PTX43040.1"/>
    </source>
</evidence>
<organism evidence="1 2">
    <name type="scientific">Christiangramia gaetbulicola</name>
    <dbReference type="NCBI Taxonomy" id="703340"/>
    <lineage>
        <taxon>Bacteria</taxon>
        <taxon>Pseudomonadati</taxon>
        <taxon>Bacteroidota</taxon>
        <taxon>Flavobacteriia</taxon>
        <taxon>Flavobacteriales</taxon>
        <taxon>Flavobacteriaceae</taxon>
        <taxon>Christiangramia</taxon>
    </lineage>
</organism>
<keyword evidence="2" id="KW-1185">Reference proteome</keyword>
<protein>
    <recommendedName>
        <fullName evidence="3">PliI/PliC-like inhibitor of I-type lysozyme</fullName>
    </recommendedName>
</protein>
<dbReference type="Gene3D" id="2.40.128.460">
    <property type="entry name" value="Periplasmic lysozyme inhibitor of I-type lysozyme"/>
    <property type="match status" value="1"/>
</dbReference>
<dbReference type="RefSeq" id="WP_108171501.1">
    <property type="nucleotide sequence ID" value="NZ_QBKQ01000002.1"/>
</dbReference>
<dbReference type="OrthoDB" id="946181at2"/>
<proteinExistence type="predicted"/>
<dbReference type="EMBL" id="QBKQ01000002">
    <property type="protein sequence ID" value="PTX43040.1"/>
    <property type="molecule type" value="Genomic_DNA"/>
</dbReference>
<name>A0A2T6AGT0_9FLAO</name>
<dbReference type="InterPro" id="IPR038643">
    <property type="entry name" value="PliI_sf"/>
</dbReference>
<sequence length="337" mass="37820">MKVKVITVFILGTLLVVSCKNKTDETTSEDQLEITESVQEKRKETQAKLSKAEKLIFGSYVDDSYEKRNEGYDWVSVAVSDAGNDRIKIKVRSRADKKRPTCTFDATADRVDDNTYSSILDGKTIIYKFEDSNLTISPEKPEFEGILAFYCSGGANVAGTYSKINGELDSTQIDKTLFSKVLSLQDIGFNISSIKDNGKNTLTVYAFGLEQPDQTFTIEIEGEVEDAEVEDLNSDGSPDVVVFAQASGDNQKGHVYGFTTNNKKSMSLISFPSIENRSELAEGYQGHDEFALVETSLVRRFPIYENDQQTGKMRQISYKLKEEEAMRQFEIDQVNEF</sequence>
<gene>
    <name evidence="1" type="ORF">C8P64_1566</name>
</gene>
<comment type="caution">
    <text evidence="1">The sequence shown here is derived from an EMBL/GenBank/DDBJ whole genome shotgun (WGS) entry which is preliminary data.</text>
</comment>
<evidence type="ECO:0000313" key="2">
    <source>
        <dbReference type="Proteomes" id="UP000244174"/>
    </source>
</evidence>
<accession>A0A2T6AGT0</accession>
<dbReference type="PROSITE" id="PS51257">
    <property type="entry name" value="PROKAR_LIPOPROTEIN"/>
    <property type="match status" value="1"/>
</dbReference>
<dbReference type="AlphaFoldDB" id="A0A2T6AGT0"/>
<reference evidence="1 2" key="1">
    <citation type="submission" date="2018-04" db="EMBL/GenBank/DDBJ databases">
        <title>Genomic Encyclopedia of Archaeal and Bacterial Type Strains, Phase II (KMG-II): from individual species to whole genera.</title>
        <authorList>
            <person name="Goeker M."/>
        </authorList>
    </citation>
    <scope>NUCLEOTIDE SEQUENCE [LARGE SCALE GENOMIC DNA]</scope>
    <source>
        <strain evidence="1 2">DSM 23082</strain>
    </source>
</reference>